<name>A0A4Y2P0X4_ARAVE</name>
<evidence type="ECO:0000313" key="2">
    <source>
        <dbReference type="Proteomes" id="UP000499080"/>
    </source>
</evidence>
<comment type="caution">
    <text evidence="1">The sequence shown here is derived from an EMBL/GenBank/DDBJ whole genome shotgun (WGS) entry which is preliminary data.</text>
</comment>
<dbReference type="Proteomes" id="UP000499080">
    <property type="component" value="Unassembled WGS sequence"/>
</dbReference>
<sequence>MTQSNSHLAGDSLCRSFLSWIFTVTPLHANLIEPLQNQSSMRNSDENWRDVLEKFRFSSSFVIHLQRWVMVLKCDLWERERRLSRKRKTTKCGPVGKRSEALS</sequence>
<reference evidence="1 2" key="1">
    <citation type="journal article" date="2019" name="Sci. Rep.">
        <title>Orb-weaving spider Araneus ventricosus genome elucidates the spidroin gene catalogue.</title>
        <authorList>
            <person name="Kono N."/>
            <person name="Nakamura H."/>
            <person name="Ohtoshi R."/>
            <person name="Moran D.A.P."/>
            <person name="Shinohara A."/>
            <person name="Yoshida Y."/>
            <person name="Fujiwara M."/>
            <person name="Mori M."/>
            <person name="Tomita M."/>
            <person name="Arakawa K."/>
        </authorList>
    </citation>
    <scope>NUCLEOTIDE SEQUENCE [LARGE SCALE GENOMIC DNA]</scope>
</reference>
<organism evidence="1 2">
    <name type="scientific">Araneus ventricosus</name>
    <name type="common">Orbweaver spider</name>
    <name type="synonym">Epeira ventricosa</name>
    <dbReference type="NCBI Taxonomy" id="182803"/>
    <lineage>
        <taxon>Eukaryota</taxon>
        <taxon>Metazoa</taxon>
        <taxon>Ecdysozoa</taxon>
        <taxon>Arthropoda</taxon>
        <taxon>Chelicerata</taxon>
        <taxon>Arachnida</taxon>
        <taxon>Araneae</taxon>
        <taxon>Araneomorphae</taxon>
        <taxon>Entelegynae</taxon>
        <taxon>Araneoidea</taxon>
        <taxon>Araneidae</taxon>
        <taxon>Araneus</taxon>
    </lineage>
</organism>
<gene>
    <name evidence="1" type="ORF">AVEN_163069_1</name>
</gene>
<accession>A0A4Y2P0X4</accession>
<protein>
    <submittedName>
        <fullName evidence="1">Uncharacterized protein</fullName>
    </submittedName>
</protein>
<dbReference type="EMBL" id="BGPR01010223">
    <property type="protein sequence ID" value="GBN44951.1"/>
    <property type="molecule type" value="Genomic_DNA"/>
</dbReference>
<dbReference type="AlphaFoldDB" id="A0A4Y2P0X4"/>
<keyword evidence="2" id="KW-1185">Reference proteome</keyword>
<proteinExistence type="predicted"/>
<evidence type="ECO:0000313" key="1">
    <source>
        <dbReference type="EMBL" id="GBN44951.1"/>
    </source>
</evidence>